<feature type="region of interest" description="Disordered" evidence="5">
    <location>
        <begin position="380"/>
        <end position="434"/>
    </location>
</feature>
<sequence length="616" mass="69249">MAAVSIPPSPQALSTMSSRRMPLANVPNGTNSPYRPPAAAATKRNRSYASEQRDLTYAQQPPTKKLIVEDTDVENRRHVLLQKTRQSQISASQKKQDITRDSRLSSRPVEKSARPAHDNLETVRQWQKHYRKAFPHFVFYFESIPEDARTKATKQLLALGAREEKFFSKSITHVVTPRPIPPENTHQDAGQPRTINPAVLDRAAESRSKIERKSGDILLKAREMGLKIWAMEKLERVLKTMFSGETGEQPPDYHTRGSTTTLAAKSRGAPDLEQLLRNEKVNGPADRDLAVSTKDAAHFRGFYVYVHCMNGKYRPTILRDYDKPRTREEGKWPQFRLTGLGRCPFVEDPHHVRKLQQEQGKIPKIARARVELNLRELAARSTATTSRRPLAENGNSTRRPSISNDEHDHESRSRPLEAPKIIPSKGKDTDSAPLFGSAQASLRTKPHFIGGVPVASGVQPSNITSAIQSQQVTSSTAAAPTGAAGQSKAFHQLSRKVLEKNSAPNSANSWTDLRATINEPHAPIQMPRPTKRKAQDTLGGIHEEDEEEVKPRQVVYARRKKPVEKEPKPGYCENCKEKFEDFDTHVVSRKHRKFALTPDNWSELDSLLSQLERPVL</sequence>
<dbReference type="Pfam" id="PF07535">
    <property type="entry name" value="zf-DBF"/>
    <property type="match status" value="1"/>
</dbReference>
<keyword evidence="8" id="KW-1185">Reference proteome</keyword>
<name>A0ABR1K7W1_9PEZI</name>
<evidence type="ECO:0000256" key="4">
    <source>
        <dbReference type="PROSITE-ProRule" id="PRU00600"/>
    </source>
</evidence>
<proteinExistence type="predicted"/>
<dbReference type="Proteomes" id="UP001363622">
    <property type="component" value="Unassembled WGS sequence"/>
</dbReference>
<feature type="compositionally biased region" description="Basic and acidic residues" evidence="5">
    <location>
        <begin position="94"/>
        <end position="118"/>
    </location>
</feature>
<dbReference type="Gene3D" id="6.10.250.3410">
    <property type="entry name" value="DBF zinc finger"/>
    <property type="match status" value="1"/>
</dbReference>
<feature type="domain" description="DBF4-type" evidence="6">
    <location>
        <begin position="565"/>
        <end position="614"/>
    </location>
</feature>
<dbReference type="SUPFAM" id="SSF52113">
    <property type="entry name" value="BRCT domain"/>
    <property type="match status" value="1"/>
</dbReference>
<feature type="compositionally biased region" description="Polar residues" evidence="5">
    <location>
        <begin position="83"/>
        <end position="93"/>
    </location>
</feature>
<dbReference type="InterPro" id="IPR036420">
    <property type="entry name" value="BRCT_dom_sf"/>
</dbReference>
<dbReference type="InterPro" id="IPR051590">
    <property type="entry name" value="Replication_Regulatory_Kinase"/>
</dbReference>
<feature type="compositionally biased region" description="Polar residues" evidence="5">
    <location>
        <begin position="381"/>
        <end position="403"/>
    </location>
</feature>
<gene>
    <name evidence="7" type="ORF">IWZ03DRAFT_427481</name>
</gene>
<evidence type="ECO:0000313" key="7">
    <source>
        <dbReference type="EMBL" id="KAK7509238.1"/>
    </source>
</evidence>
<comment type="caution">
    <text evidence="7">The sequence shown here is derived from an EMBL/GenBank/DDBJ whole genome shotgun (WGS) entry which is preliminary data.</text>
</comment>
<keyword evidence="2 4" id="KW-0863">Zinc-finger</keyword>
<dbReference type="SMART" id="SM00586">
    <property type="entry name" value="ZnF_DBF"/>
    <property type="match status" value="1"/>
</dbReference>
<reference evidence="7 8" key="1">
    <citation type="submission" date="2024-04" db="EMBL/GenBank/DDBJ databases">
        <title>Phyllosticta paracitricarpa is synonymous to the EU quarantine fungus P. citricarpa based on phylogenomic analyses.</title>
        <authorList>
            <consortium name="Lawrence Berkeley National Laboratory"/>
            <person name="Van Ingen-Buijs V.A."/>
            <person name="Van Westerhoven A.C."/>
            <person name="Haridas S."/>
            <person name="Skiadas P."/>
            <person name="Martin F."/>
            <person name="Groenewald J.Z."/>
            <person name="Crous P.W."/>
            <person name="Seidl M.F."/>
        </authorList>
    </citation>
    <scope>NUCLEOTIDE SEQUENCE [LARGE SCALE GENOMIC DNA]</scope>
    <source>
        <strain evidence="7 8">CBS 123371</strain>
    </source>
</reference>
<dbReference type="PROSITE" id="PS51265">
    <property type="entry name" value="ZF_DBF4"/>
    <property type="match status" value="1"/>
</dbReference>
<evidence type="ECO:0000256" key="3">
    <source>
        <dbReference type="ARBA" id="ARBA00022833"/>
    </source>
</evidence>
<feature type="region of interest" description="Disordered" evidence="5">
    <location>
        <begin position="1"/>
        <end position="118"/>
    </location>
</feature>
<dbReference type="InterPro" id="IPR013939">
    <property type="entry name" value="Regulatory_Dfp1/Him1"/>
</dbReference>
<dbReference type="Pfam" id="PF22437">
    <property type="entry name" value="DBF4_BRCT"/>
    <property type="match status" value="1"/>
</dbReference>
<dbReference type="PANTHER" id="PTHR15375:SF26">
    <property type="entry name" value="PROTEIN CHIFFON"/>
    <property type="match status" value="1"/>
</dbReference>
<keyword evidence="1" id="KW-0479">Metal-binding</keyword>
<organism evidence="7 8">
    <name type="scientific">Phyllosticta citriasiana</name>
    <dbReference type="NCBI Taxonomy" id="595635"/>
    <lineage>
        <taxon>Eukaryota</taxon>
        <taxon>Fungi</taxon>
        <taxon>Dikarya</taxon>
        <taxon>Ascomycota</taxon>
        <taxon>Pezizomycotina</taxon>
        <taxon>Dothideomycetes</taxon>
        <taxon>Dothideomycetes incertae sedis</taxon>
        <taxon>Botryosphaeriales</taxon>
        <taxon>Phyllostictaceae</taxon>
        <taxon>Phyllosticta</taxon>
    </lineage>
</organism>
<dbReference type="EMBL" id="JBBPHU010000019">
    <property type="protein sequence ID" value="KAK7509238.1"/>
    <property type="molecule type" value="Genomic_DNA"/>
</dbReference>
<evidence type="ECO:0000256" key="5">
    <source>
        <dbReference type="SAM" id="MobiDB-lite"/>
    </source>
</evidence>
<feature type="compositionally biased region" description="Basic and acidic residues" evidence="5">
    <location>
        <begin position="404"/>
        <end position="417"/>
    </location>
</feature>
<keyword evidence="3" id="KW-0862">Zinc</keyword>
<dbReference type="Pfam" id="PF08630">
    <property type="entry name" value="Dfp1_Him1_M"/>
    <property type="match status" value="1"/>
</dbReference>
<protein>
    <submittedName>
        <fullName evidence="7">Dfp1/Him1, central region-domain-containing protein</fullName>
    </submittedName>
</protein>
<dbReference type="InterPro" id="IPR038545">
    <property type="entry name" value="Znf_DBF_sf"/>
</dbReference>
<dbReference type="Gene3D" id="3.40.50.10190">
    <property type="entry name" value="BRCT domain"/>
    <property type="match status" value="1"/>
</dbReference>
<evidence type="ECO:0000259" key="6">
    <source>
        <dbReference type="PROSITE" id="PS51265"/>
    </source>
</evidence>
<dbReference type="InterPro" id="IPR055116">
    <property type="entry name" value="DBF4_BRCT"/>
</dbReference>
<evidence type="ECO:0000256" key="2">
    <source>
        <dbReference type="ARBA" id="ARBA00022771"/>
    </source>
</evidence>
<accession>A0ABR1K7W1</accession>
<dbReference type="InterPro" id="IPR006572">
    <property type="entry name" value="Znf_DBF"/>
</dbReference>
<dbReference type="PANTHER" id="PTHR15375">
    <property type="entry name" value="ACTIVATOR OF S-PHASE KINASE-RELATED"/>
    <property type="match status" value="1"/>
</dbReference>
<evidence type="ECO:0000313" key="8">
    <source>
        <dbReference type="Proteomes" id="UP001363622"/>
    </source>
</evidence>
<evidence type="ECO:0000256" key="1">
    <source>
        <dbReference type="ARBA" id="ARBA00022723"/>
    </source>
</evidence>